<gene>
    <name evidence="2" type="ORF">KOI35_27455</name>
</gene>
<feature type="region of interest" description="Disordered" evidence="1">
    <location>
        <begin position="112"/>
        <end position="131"/>
    </location>
</feature>
<comment type="caution">
    <text evidence="2">The sequence shown here is derived from an EMBL/GenBank/DDBJ whole genome shotgun (WGS) entry which is preliminary data.</text>
</comment>
<dbReference type="Proteomes" id="UP001519654">
    <property type="component" value="Unassembled WGS sequence"/>
</dbReference>
<name>A0ABS5YUY0_9ACTN</name>
<organism evidence="2 3">
    <name type="scientific">Paractinoplanes bogorensis</name>
    <dbReference type="NCBI Taxonomy" id="1610840"/>
    <lineage>
        <taxon>Bacteria</taxon>
        <taxon>Bacillati</taxon>
        <taxon>Actinomycetota</taxon>
        <taxon>Actinomycetes</taxon>
        <taxon>Micromonosporales</taxon>
        <taxon>Micromonosporaceae</taxon>
        <taxon>Paractinoplanes</taxon>
    </lineage>
</organism>
<reference evidence="2 3" key="1">
    <citation type="submission" date="2021-06" db="EMBL/GenBank/DDBJ databases">
        <title>Actinoplanes lichenicola sp. nov., and Actinoplanes ovalisporus sp. nov., isolated from lichen in Thailand.</title>
        <authorList>
            <person name="Saeng-In P."/>
            <person name="Kanchanasin P."/>
            <person name="Yuki M."/>
            <person name="Kudo T."/>
            <person name="Ohkuma M."/>
            <person name="Phongsopitanun W."/>
            <person name="Tanasupawat S."/>
        </authorList>
    </citation>
    <scope>NUCLEOTIDE SEQUENCE [LARGE SCALE GENOMIC DNA]</scope>
    <source>
        <strain evidence="2 3">NBRC 110975</strain>
    </source>
</reference>
<dbReference type="RefSeq" id="WP_215791638.1">
    <property type="nucleotide sequence ID" value="NZ_JAHKKG010000008.1"/>
</dbReference>
<evidence type="ECO:0000256" key="1">
    <source>
        <dbReference type="SAM" id="MobiDB-lite"/>
    </source>
</evidence>
<evidence type="ECO:0008006" key="4">
    <source>
        <dbReference type="Google" id="ProtNLM"/>
    </source>
</evidence>
<keyword evidence="3" id="KW-1185">Reference proteome</keyword>
<accession>A0ABS5YUY0</accession>
<protein>
    <recommendedName>
        <fullName evidence="4">(2Fe-2S) ferredoxin domain-containing protein</fullName>
    </recommendedName>
</protein>
<evidence type="ECO:0000313" key="3">
    <source>
        <dbReference type="Proteomes" id="UP001519654"/>
    </source>
</evidence>
<evidence type="ECO:0000313" key="2">
    <source>
        <dbReference type="EMBL" id="MBU2667252.1"/>
    </source>
</evidence>
<proteinExistence type="predicted"/>
<dbReference type="EMBL" id="JAHKKG010000008">
    <property type="protein sequence ID" value="MBU2667252.1"/>
    <property type="molecule type" value="Genomic_DNA"/>
</dbReference>
<sequence length="131" mass="13658">MTVCRDCCCGNAAKHPSVDHNAQLDRLRAALPAHRVRTSLCLDVCDEANVMVVHPSPAARREGARPVWFGLVLSDAVEDDLVAWVRAGGPGAAEIPAMLDLSVIPAPAVARSAGADLGGGRDQRPGLRGSS</sequence>